<dbReference type="AlphaFoldDB" id="A0A2P5EIP2"/>
<dbReference type="STRING" id="63057.A0A2P5EIP2"/>
<dbReference type="Proteomes" id="UP000237000">
    <property type="component" value="Unassembled WGS sequence"/>
</dbReference>
<dbReference type="OrthoDB" id="197400at2759"/>
<comment type="caution">
    <text evidence="3">The sequence shown here is derived from an EMBL/GenBank/DDBJ whole genome shotgun (WGS) entry which is preliminary data.</text>
</comment>
<gene>
    <name evidence="3" type="ORF">TorRG33x02_188280</name>
</gene>
<accession>A0A2P5EIP2</accession>
<evidence type="ECO:0000259" key="2">
    <source>
        <dbReference type="Pfam" id="PF20636"/>
    </source>
</evidence>
<evidence type="ECO:0000313" key="4">
    <source>
        <dbReference type="Proteomes" id="UP000237000"/>
    </source>
</evidence>
<name>A0A2P5EIP2_TREOI</name>
<dbReference type="CDD" id="cd22851">
    <property type="entry name" value="SMN_N"/>
    <property type="match status" value="1"/>
</dbReference>
<feature type="compositionally biased region" description="Basic and acidic residues" evidence="1">
    <location>
        <begin position="265"/>
        <end position="276"/>
    </location>
</feature>
<organism evidence="3 4">
    <name type="scientific">Trema orientale</name>
    <name type="common">Charcoal tree</name>
    <name type="synonym">Celtis orientalis</name>
    <dbReference type="NCBI Taxonomy" id="63057"/>
    <lineage>
        <taxon>Eukaryota</taxon>
        <taxon>Viridiplantae</taxon>
        <taxon>Streptophyta</taxon>
        <taxon>Embryophyta</taxon>
        <taxon>Tracheophyta</taxon>
        <taxon>Spermatophyta</taxon>
        <taxon>Magnoliopsida</taxon>
        <taxon>eudicotyledons</taxon>
        <taxon>Gunneridae</taxon>
        <taxon>Pentapetalae</taxon>
        <taxon>rosids</taxon>
        <taxon>fabids</taxon>
        <taxon>Rosales</taxon>
        <taxon>Cannabaceae</taxon>
        <taxon>Trema</taxon>
    </lineage>
</organism>
<dbReference type="PANTHER" id="PTHR39267">
    <property type="entry name" value="SURVIVAL MOTOR NEURON-LIKE PROTEIN 1"/>
    <property type="match status" value="1"/>
</dbReference>
<dbReference type="PANTHER" id="PTHR39267:SF1">
    <property type="entry name" value="SURVIVAL MOTOR NEURON PROTEIN"/>
    <property type="match status" value="1"/>
</dbReference>
<sequence>MAKQGDLWDDSALINAFDDAISKYKIMHGKKSRDVSEDNGEVVSSSGDHPFAGIESIDEHQETKRQEDADEKSNLQQDTSPEVGESTNPSEVKETHCVDPPVPESYAEVAQDVQQSFSYPQGAQDYNQLLSQYYELEEQRQQIIQQLYQYSSCNYQGTQEGTSSGMQWANGSTLQEHRVSNPAMSCSCCPYVNQCFATPCTSVPTCFVGASCAGESCTDACGAMDPRKSFPQQDDYIVEAAMGAAERALSSMRIKLSDDSNPTKAQKDKEKDREEGAVVQSTSSETDLTVVLNAWYSAGFYTGKYLVEQSVAKKQQR</sequence>
<dbReference type="EMBL" id="JXTC01000148">
    <property type="protein sequence ID" value="PON85418.1"/>
    <property type="molecule type" value="Genomic_DNA"/>
</dbReference>
<feature type="region of interest" description="Disordered" evidence="1">
    <location>
        <begin position="28"/>
        <end position="102"/>
    </location>
</feature>
<feature type="compositionally biased region" description="Basic and acidic residues" evidence="1">
    <location>
        <begin position="57"/>
        <end position="73"/>
    </location>
</feature>
<evidence type="ECO:0000313" key="3">
    <source>
        <dbReference type="EMBL" id="PON85418.1"/>
    </source>
</evidence>
<dbReference type="InterPro" id="IPR049481">
    <property type="entry name" value="SMN_G2-BD"/>
</dbReference>
<dbReference type="Pfam" id="PF20636">
    <property type="entry name" value="SMN_G2-BD"/>
    <property type="match status" value="1"/>
</dbReference>
<feature type="compositionally biased region" description="Polar residues" evidence="1">
    <location>
        <begin position="74"/>
        <end position="90"/>
    </location>
</feature>
<protein>
    <recommendedName>
        <fullName evidence="2">Survival Motor Neuron Gemin2-binding domain-containing protein</fullName>
    </recommendedName>
</protein>
<dbReference type="InterPro" id="IPR040424">
    <property type="entry name" value="Smn1"/>
</dbReference>
<feature type="domain" description="Survival Motor Neuron Gemin2-binding" evidence="2">
    <location>
        <begin position="1"/>
        <end position="29"/>
    </location>
</feature>
<feature type="region of interest" description="Disordered" evidence="1">
    <location>
        <begin position="254"/>
        <end position="282"/>
    </location>
</feature>
<dbReference type="InParanoid" id="A0A2P5EIP2"/>
<keyword evidence="4" id="KW-1185">Reference proteome</keyword>
<proteinExistence type="predicted"/>
<evidence type="ECO:0000256" key="1">
    <source>
        <dbReference type="SAM" id="MobiDB-lite"/>
    </source>
</evidence>
<reference evidence="4" key="1">
    <citation type="submission" date="2016-06" db="EMBL/GenBank/DDBJ databases">
        <title>Parallel loss of symbiosis genes in relatives of nitrogen-fixing non-legume Parasponia.</title>
        <authorList>
            <person name="Van Velzen R."/>
            <person name="Holmer R."/>
            <person name="Bu F."/>
            <person name="Rutten L."/>
            <person name="Van Zeijl A."/>
            <person name="Liu W."/>
            <person name="Santuari L."/>
            <person name="Cao Q."/>
            <person name="Sharma T."/>
            <person name="Shen D."/>
            <person name="Roswanjaya Y."/>
            <person name="Wardhani T."/>
            <person name="Kalhor M.S."/>
            <person name="Jansen J."/>
            <person name="Van den Hoogen J."/>
            <person name="Gungor B."/>
            <person name="Hartog M."/>
            <person name="Hontelez J."/>
            <person name="Verver J."/>
            <person name="Yang W.-C."/>
            <person name="Schijlen E."/>
            <person name="Repin R."/>
            <person name="Schilthuizen M."/>
            <person name="Schranz E."/>
            <person name="Heidstra R."/>
            <person name="Miyata K."/>
            <person name="Fedorova E."/>
            <person name="Kohlen W."/>
            <person name="Bisseling T."/>
            <person name="Smit S."/>
            <person name="Geurts R."/>
        </authorList>
    </citation>
    <scope>NUCLEOTIDE SEQUENCE [LARGE SCALE GENOMIC DNA]</scope>
    <source>
        <strain evidence="4">cv. RG33-2</strain>
    </source>
</reference>